<keyword evidence="7 9" id="KW-0503">Monooxygenase</keyword>
<dbReference type="AlphaFoldDB" id="A0A2W1DUR1"/>
<dbReference type="Proteomes" id="UP000245464">
    <property type="component" value="Chromosome 10"/>
</dbReference>
<accession>A0A2W1DUR1</accession>
<reference evidence="13" key="4">
    <citation type="journal article" date="2022" name="Microb. Genom.">
        <title>A global pangenome for the wheat fungal pathogen Pyrenophora tritici-repentis and prediction of effector protein structural homology.</title>
        <authorList>
            <person name="Moolhuijzen P.M."/>
            <person name="See P.T."/>
            <person name="Shi G."/>
            <person name="Powell H.R."/>
            <person name="Cockram J."/>
            <person name="Jorgensen L.N."/>
            <person name="Benslimane H."/>
            <person name="Strelkov S.E."/>
            <person name="Turner J."/>
            <person name="Liu Z."/>
            <person name="Moffat C.S."/>
        </authorList>
    </citation>
    <scope>NUCLEOTIDE SEQUENCE [LARGE SCALE GENOMIC DNA]</scope>
</reference>
<dbReference type="Pfam" id="PF00067">
    <property type="entry name" value="p450"/>
    <property type="match status" value="1"/>
</dbReference>
<reference evidence="11" key="3">
    <citation type="journal article" date="2022" name="bioRxiv">
        <title>A global pangenome for the wheat fungal pathogen Pyrenophora tritici-repentis and prediction of effector protein structural homology.</title>
        <authorList>
            <person name="Moolhuijzen P."/>
            <person name="See P.T."/>
            <person name="Shi G."/>
            <person name="Powell H.R."/>
            <person name="Cockram J."/>
            <person name="Jorgensen L.N."/>
            <person name="Benslimane H."/>
            <person name="Strelkov S.E."/>
            <person name="Turner J."/>
            <person name="Liu Z."/>
            <person name="Moffat C.S."/>
        </authorList>
    </citation>
    <scope>NUCLEOTIDE SEQUENCE</scope>
    <source>
        <strain evidence="11">86-124</strain>
    </source>
</reference>
<evidence type="ECO:0000256" key="4">
    <source>
        <dbReference type="ARBA" id="ARBA00022723"/>
    </source>
</evidence>
<evidence type="ECO:0000313" key="13">
    <source>
        <dbReference type="Proteomes" id="UP000249757"/>
    </source>
</evidence>
<dbReference type="CDD" id="cd11063">
    <property type="entry name" value="CYP52"/>
    <property type="match status" value="1"/>
</dbReference>
<evidence type="ECO:0000256" key="9">
    <source>
        <dbReference type="RuleBase" id="RU000461"/>
    </source>
</evidence>
<comment type="caution">
    <text evidence="10">The sequence shown here is derived from an EMBL/GenBank/DDBJ whole genome shotgun (WGS) entry which is preliminary data.</text>
</comment>
<dbReference type="InterPro" id="IPR017972">
    <property type="entry name" value="Cyt_P450_CS"/>
</dbReference>
<keyword evidence="13" id="KW-1185">Reference proteome</keyword>
<evidence type="ECO:0000256" key="8">
    <source>
        <dbReference type="PIRSR" id="PIRSR602402-1"/>
    </source>
</evidence>
<dbReference type="GO" id="GO:0005506">
    <property type="term" value="F:iron ion binding"/>
    <property type="evidence" value="ECO:0007669"/>
    <property type="project" value="InterPro"/>
</dbReference>
<feature type="binding site" description="axial binding residue" evidence="8">
    <location>
        <position position="475"/>
    </location>
    <ligand>
        <name>heme</name>
        <dbReference type="ChEBI" id="CHEBI:30413"/>
    </ligand>
    <ligandPart>
        <name>Fe</name>
        <dbReference type="ChEBI" id="CHEBI:18248"/>
    </ligandPart>
</feature>
<evidence type="ECO:0000313" key="11">
    <source>
        <dbReference type="EMBL" id="KAI1512454.1"/>
    </source>
</evidence>
<evidence type="ECO:0000256" key="1">
    <source>
        <dbReference type="ARBA" id="ARBA00001971"/>
    </source>
</evidence>
<dbReference type="InterPro" id="IPR047146">
    <property type="entry name" value="Cyt_P450_E_CYP52_fungi"/>
</dbReference>
<dbReference type="PRINTS" id="PR00385">
    <property type="entry name" value="P450"/>
</dbReference>
<evidence type="ECO:0000256" key="2">
    <source>
        <dbReference type="ARBA" id="ARBA00010617"/>
    </source>
</evidence>
<dbReference type="Proteomes" id="UP000249757">
    <property type="component" value="Unassembled WGS sequence"/>
</dbReference>
<gene>
    <name evidence="11" type="ORF">Ptr86124_008420</name>
    <name evidence="10" type="ORF">PtrM4_048170</name>
</gene>
<dbReference type="InterPro" id="IPR002402">
    <property type="entry name" value="Cyt_P450_E_grp-II"/>
</dbReference>
<dbReference type="PRINTS" id="PR00464">
    <property type="entry name" value="EP450II"/>
</dbReference>
<evidence type="ECO:0000256" key="5">
    <source>
        <dbReference type="ARBA" id="ARBA00023002"/>
    </source>
</evidence>
<dbReference type="GO" id="GO:0016712">
    <property type="term" value="F:oxidoreductase activity, acting on paired donors, with incorporation or reduction of molecular oxygen, reduced flavin or flavoprotein as one donor, and incorporation of one atom of oxygen"/>
    <property type="evidence" value="ECO:0007669"/>
    <property type="project" value="InterPro"/>
</dbReference>
<dbReference type="Gene3D" id="1.10.630.10">
    <property type="entry name" value="Cytochrome P450"/>
    <property type="match status" value="1"/>
</dbReference>
<sequence>MHSSILIGLWVSISFIIYRIVASIITSHRHAANARRLGCLPAPKFNDQMPLDIFNIRTAARISKADKERRVPQYIQSRVHNACEVEGKTVSTFYANFMGSEGIFTVEPRNIQAILATQFKDFGLGELRNESFSPLLGRGIFSSDGEQWSHARALLRPQFARDQVGDLNLNEKHMQHMMRALPINSNGWTDVTDIQRLFFRLTLDSATEFLFGASVDSQLAALPGYTSSKAPGPVSEGEFAVSFDQAQSTIAAGTRLGIGYWLTYDKQFKKNCKQCHTFIDFHVERVLSGKKTNQKTASGKEKYVFLDALAEATRDPAELRFQSISILLAGRDTTASLLSYVFMLLSQHTDIYQKLRAVVTQQFGTYSKPQNLSFEKLKSCNYLQWVMSETLRLYPVVPFDTRCALRDTTLPVGGGPDGTAPVYLKKGMHMDYSVYVMHRRKDLWGEDAGEFRPERFEGRKGGWEFLPFNGGPRICMGQQFALTEAGFVIVRMAQRFDEIEGVGNSWEPVERGGCGYTRHAASLSTCPADGVKVRMKEAKQ</sequence>
<comment type="cofactor">
    <cofactor evidence="1 8">
        <name>heme</name>
        <dbReference type="ChEBI" id="CHEBI:30413"/>
    </cofactor>
</comment>
<keyword evidence="4 8" id="KW-0479">Metal-binding</keyword>
<keyword evidence="5 9" id="KW-0560">Oxidoreductase</keyword>
<dbReference type="InterPro" id="IPR002974">
    <property type="entry name" value="Cyt_P450_E_CYP52_ascomycetes"/>
</dbReference>
<evidence type="ECO:0000256" key="3">
    <source>
        <dbReference type="ARBA" id="ARBA00022617"/>
    </source>
</evidence>
<reference evidence="10" key="1">
    <citation type="journal article" date="2018" name="BMC Genomics">
        <title>Comparative genomics of the wheat fungal pathogen Pyrenophora tritici-repentis reveals chromosomal variations and genome plasticity.</title>
        <authorList>
            <person name="Moolhuijzen P."/>
            <person name="See P.T."/>
            <person name="Hane J.K."/>
            <person name="Shi G."/>
            <person name="Liu Z."/>
            <person name="Oliver R.P."/>
            <person name="Moffat C.S."/>
        </authorList>
    </citation>
    <scope>NUCLEOTIDE SEQUENCE [LARGE SCALE GENOMIC DNA]</scope>
    <source>
        <strain evidence="10">M4</strain>
    </source>
</reference>
<dbReference type="PANTHER" id="PTHR24287:SF1">
    <property type="entry name" value="P450, PUTATIVE (EUROFUNG)-RELATED"/>
    <property type="match status" value="1"/>
</dbReference>
<evidence type="ECO:0000256" key="7">
    <source>
        <dbReference type="ARBA" id="ARBA00023033"/>
    </source>
</evidence>
<dbReference type="OrthoDB" id="1470350at2759"/>
<organism evidence="10 12">
    <name type="scientific">Pyrenophora tritici-repentis</name>
    <dbReference type="NCBI Taxonomy" id="45151"/>
    <lineage>
        <taxon>Eukaryota</taxon>
        <taxon>Fungi</taxon>
        <taxon>Dikarya</taxon>
        <taxon>Ascomycota</taxon>
        <taxon>Pezizomycotina</taxon>
        <taxon>Dothideomycetes</taxon>
        <taxon>Pleosporomycetidae</taxon>
        <taxon>Pleosporales</taxon>
        <taxon>Pleosporineae</taxon>
        <taxon>Pleosporaceae</taxon>
        <taxon>Pyrenophora</taxon>
    </lineage>
</organism>
<dbReference type="InterPro" id="IPR036396">
    <property type="entry name" value="Cyt_P450_sf"/>
</dbReference>
<proteinExistence type="inferred from homology"/>
<keyword evidence="3 8" id="KW-0349">Heme</keyword>
<dbReference type="PANTHER" id="PTHR24287">
    <property type="entry name" value="P450, PUTATIVE (EUROFUNG)-RELATED"/>
    <property type="match status" value="1"/>
</dbReference>
<dbReference type="PROSITE" id="PS00086">
    <property type="entry name" value="CYTOCHROME_P450"/>
    <property type="match status" value="1"/>
</dbReference>
<comment type="similarity">
    <text evidence="2 9">Belongs to the cytochrome P450 family.</text>
</comment>
<dbReference type="InterPro" id="IPR001128">
    <property type="entry name" value="Cyt_P450"/>
</dbReference>
<name>A0A2W1DUR1_9PLEO</name>
<evidence type="ECO:0000256" key="6">
    <source>
        <dbReference type="ARBA" id="ARBA00023004"/>
    </source>
</evidence>
<evidence type="ECO:0000313" key="12">
    <source>
        <dbReference type="Proteomes" id="UP000245464"/>
    </source>
</evidence>
<keyword evidence="6 8" id="KW-0408">Iron</keyword>
<reference evidence="11" key="2">
    <citation type="submission" date="2021-05" db="EMBL/GenBank/DDBJ databases">
        <authorList>
            <person name="Moolhuijzen P.M."/>
            <person name="Moffat C.S."/>
        </authorList>
    </citation>
    <scope>NUCLEOTIDE SEQUENCE</scope>
    <source>
        <strain evidence="11">86-124</strain>
    </source>
</reference>
<dbReference type="EMBL" id="NRDI02000011">
    <property type="protein sequence ID" value="KAI1512454.1"/>
    <property type="molecule type" value="Genomic_DNA"/>
</dbReference>
<dbReference type="EMBL" id="NQIK02000010">
    <property type="protein sequence ID" value="KAF7565383.1"/>
    <property type="molecule type" value="Genomic_DNA"/>
</dbReference>
<evidence type="ECO:0000313" key="10">
    <source>
        <dbReference type="EMBL" id="KAF7565383.1"/>
    </source>
</evidence>
<protein>
    <submittedName>
        <fullName evidence="10 11">Cytochrome P450</fullName>
    </submittedName>
</protein>
<dbReference type="GO" id="GO:0020037">
    <property type="term" value="F:heme binding"/>
    <property type="evidence" value="ECO:0007669"/>
    <property type="project" value="InterPro"/>
</dbReference>
<dbReference type="OMA" id="VPEHYEH"/>
<dbReference type="SUPFAM" id="SSF48264">
    <property type="entry name" value="Cytochrome P450"/>
    <property type="match status" value="1"/>
</dbReference>
<dbReference type="PRINTS" id="PR01239">
    <property type="entry name" value="EP450IICYP52"/>
</dbReference>